<feature type="compositionally biased region" description="Low complexity" evidence="10">
    <location>
        <begin position="180"/>
        <end position="198"/>
    </location>
</feature>
<feature type="compositionally biased region" description="Low complexity" evidence="10">
    <location>
        <begin position="461"/>
        <end position="504"/>
    </location>
</feature>
<evidence type="ECO:0000256" key="10">
    <source>
        <dbReference type="SAM" id="MobiDB-lite"/>
    </source>
</evidence>
<evidence type="ECO:0000256" key="8">
    <source>
        <dbReference type="ARBA" id="ARBA00022750"/>
    </source>
</evidence>
<dbReference type="PANTHER" id="PTHR12917">
    <property type="entry name" value="ASPARTYL PROTEASE DDI-RELATED"/>
    <property type="match status" value="1"/>
</dbReference>
<dbReference type="Proteomes" id="UP000073492">
    <property type="component" value="Unassembled WGS sequence"/>
</dbReference>
<evidence type="ECO:0000313" key="13">
    <source>
        <dbReference type="EMBL" id="KXT13803.1"/>
    </source>
</evidence>
<dbReference type="EMBL" id="LFZO01000104">
    <property type="protein sequence ID" value="KXT13803.1"/>
    <property type="molecule type" value="Genomic_DNA"/>
</dbReference>
<dbReference type="Pfam" id="PF00627">
    <property type="entry name" value="UBA"/>
    <property type="match status" value="1"/>
</dbReference>
<feature type="region of interest" description="Disordered" evidence="10">
    <location>
        <begin position="177"/>
        <end position="206"/>
    </location>
</feature>
<dbReference type="InterPro" id="IPR021109">
    <property type="entry name" value="Peptidase_aspartic_dom_sf"/>
</dbReference>
<comment type="subunit">
    <text evidence="4">Binds ubiquitin and polyubiquitinated proteins.</text>
</comment>
<dbReference type="SUPFAM" id="SSF50630">
    <property type="entry name" value="Acid proteases"/>
    <property type="match status" value="1"/>
</dbReference>
<keyword evidence="6" id="KW-0963">Cytoplasm</keyword>
<keyword evidence="9" id="KW-0378">Hydrolase</keyword>
<evidence type="ECO:0000313" key="14">
    <source>
        <dbReference type="Proteomes" id="UP000073492"/>
    </source>
</evidence>
<dbReference type="CDD" id="cd14309">
    <property type="entry name" value="UBA_scDdi1_like"/>
    <property type="match status" value="1"/>
</dbReference>
<dbReference type="PANTHER" id="PTHR12917:SF1">
    <property type="entry name" value="AT13091P"/>
    <property type="match status" value="1"/>
</dbReference>
<dbReference type="PROSITE" id="PS50053">
    <property type="entry name" value="UBIQUITIN_2"/>
    <property type="match status" value="1"/>
</dbReference>
<dbReference type="GO" id="GO:0005737">
    <property type="term" value="C:cytoplasm"/>
    <property type="evidence" value="ECO:0007669"/>
    <property type="project" value="UniProtKB-SubCell"/>
</dbReference>
<dbReference type="Pfam" id="PF09668">
    <property type="entry name" value="Asp_protease"/>
    <property type="match status" value="1"/>
</dbReference>
<feature type="region of interest" description="Disordered" evidence="10">
    <location>
        <begin position="434"/>
        <end position="509"/>
    </location>
</feature>
<dbReference type="PROSITE" id="PS50030">
    <property type="entry name" value="UBA"/>
    <property type="match status" value="1"/>
</dbReference>
<dbReference type="GO" id="GO:0006508">
    <property type="term" value="P:proteolysis"/>
    <property type="evidence" value="ECO:0007669"/>
    <property type="project" value="UniProtKB-KW"/>
</dbReference>
<dbReference type="Gene3D" id="2.40.70.10">
    <property type="entry name" value="Acid Proteases"/>
    <property type="match status" value="1"/>
</dbReference>
<dbReference type="Gene3D" id="1.10.8.10">
    <property type="entry name" value="DNA helicase RuvA subunit, C-terminal domain"/>
    <property type="match status" value="1"/>
</dbReference>
<dbReference type="InterPro" id="IPR033882">
    <property type="entry name" value="DDI1_N"/>
</dbReference>
<proteinExistence type="inferred from homology"/>
<protein>
    <recommendedName>
        <fullName evidence="5">DNA damage-inducible protein 1</fullName>
    </recommendedName>
</protein>
<evidence type="ECO:0000256" key="2">
    <source>
        <dbReference type="ARBA" id="ARBA00004496"/>
    </source>
</evidence>
<evidence type="ECO:0000256" key="9">
    <source>
        <dbReference type="ARBA" id="ARBA00022801"/>
    </source>
</evidence>
<evidence type="ECO:0000259" key="11">
    <source>
        <dbReference type="PROSITE" id="PS50030"/>
    </source>
</evidence>
<evidence type="ECO:0000256" key="3">
    <source>
        <dbReference type="ARBA" id="ARBA00009136"/>
    </source>
</evidence>
<comment type="function">
    <text evidence="1">Probable aspartic protease. May be involved in the regulation of exocytosis. Acts as a linker between the 19S proteasome and polyubiquitinated proteins via UBA domain interactions with ubiquitin for their subsequent degradation. Required for S-phase checkpoint control.</text>
</comment>
<evidence type="ECO:0000256" key="5">
    <source>
        <dbReference type="ARBA" id="ARBA00021491"/>
    </source>
</evidence>
<reference evidence="13 14" key="1">
    <citation type="submission" date="2015-07" db="EMBL/GenBank/DDBJ databases">
        <title>Comparative genomics of the Sigatoka disease complex on banana suggests a link between parallel evolutionary changes in Pseudocercospora fijiensis and Pseudocercospora eumusae and increased virulence on the banana host.</title>
        <authorList>
            <person name="Chang T.-C."/>
            <person name="Salvucci A."/>
            <person name="Crous P.W."/>
            <person name="Stergiopoulos I."/>
        </authorList>
    </citation>
    <scope>NUCLEOTIDE SEQUENCE [LARGE SCALE GENOMIC DNA]</scope>
    <source>
        <strain evidence="13 14">CBS 116634</strain>
    </source>
</reference>
<dbReference type="InterPro" id="IPR009060">
    <property type="entry name" value="UBA-like_sf"/>
</dbReference>
<dbReference type="SUPFAM" id="SSF46934">
    <property type="entry name" value="UBA-like"/>
    <property type="match status" value="1"/>
</dbReference>
<evidence type="ECO:0000256" key="6">
    <source>
        <dbReference type="ARBA" id="ARBA00022490"/>
    </source>
</evidence>
<keyword evidence="8" id="KW-0064">Aspartyl protease</keyword>
<dbReference type="InterPro" id="IPR019103">
    <property type="entry name" value="Peptidase_aspartic_DDI1-type"/>
</dbReference>
<dbReference type="CDD" id="cd05479">
    <property type="entry name" value="RP_DDI"/>
    <property type="match status" value="1"/>
</dbReference>
<name>A0A139IGE8_9PEZI</name>
<keyword evidence="7" id="KW-0645">Protease</keyword>
<evidence type="ECO:0000259" key="12">
    <source>
        <dbReference type="PROSITE" id="PS50053"/>
    </source>
</evidence>
<feature type="compositionally biased region" description="Polar residues" evidence="10">
    <location>
        <begin position="435"/>
        <end position="457"/>
    </location>
</feature>
<dbReference type="InterPro" id="IPR029071">
    <property type="entry name" value="Ubiquitin-like_domsf"/>
</dbReference>
<dbReference type="OrthoDB" id="1047367at2759"/>
<dbReference type="SUPFAM" id="SSF54236">
    <property type="entry name" value="Ubiquitin-like"/>
    <property type="match status" value="1"/>
</dbReference>
<comment type="subcellular location">
    <subcellularLocation>
        <location evidence="2">Cytoplasm</location>
    </subcellularLocation>
</comment>
<sequence>MFSHILAPIIHSSLQVQTHPIPSPRIHPPHTRIAYYYTSFGDGTQRSIAFHNHCNFCDCFFRLQTPALPQVSLSSRQPVRRRSAFCFGRPAYGFITQARNHNDPKEVGLNGQHELINLDLPPGLSLADLKGFVTAETHIPSTSQQFYLNNQTLQGDEKSLEEAGVRDGDLIAMLMSQPPQQNNMGGQRRGQQSQQRRGAPNSPEEIETTRLSILGNPAAMNQIREQRPALAAAMNDSNRFREVWQEMRREDDDRERERMEQIRLLNEDPFNIDAQRKIEEMIRQESVQENLQFAYEHSPEVFGRVTMLYIPVEVNKHPVKAFVDSGAQTTIMSPSCAEACGIMRLIDKRYSGIAKGVGTAQILGRVHSADIRIGNSTMSCSFTVMEGKDVDLLLGLDMLKRFQAIIDLGQNKLIFGGGNEVSFLGEADIPKSFEEAQQSEPTISGPNGTEVGAQSGTVKPAGTSAAASSSKGANGTSFHGQGQALGSSSSGKASAASAGGPASKGHSDEKIQQLSALGFSRQQAIAALDACDGNVEYAAGLLFQS</sequence>
<gene>
    <name evidence="13" type="ORF">AC579_2338</name>
</gene>
<organism evidence="13 14">
    <name type="scientific">Pseudocercospora musae</name>
    <dbReference type="NCBI Taxonomy" id="113226"/>
    <lineage>
        <taxon>Eukaryota</taxon>
        <taxon>Fungi</taxon>
        <taxon>Dikarya</taxon>
        <taxon>Ascomycota</taxon>
        <taxon>Pezizomycotina</taxon>
        <taxon>Dothideomycetes</taxon>
        <taxon>Dothideomycetidae</taxon>
        <taxon>Mycosphaerellales</taxon>
        <taxon>Mycosphaerellaceae</taxon>
        <taxon>Pseudocercospora</taxon>
    </lineage>
</organism>
<dbReference type="SMART" id="SM00165">
    <property type="entry name" value="UBA"/>
    <property type="match status" value="1"/>
</dbReference>
<dbReference type="InterPro" id="IPR000626">
    <property type="entry name" value="Ubiquitin-like_dom"/>
</dbReference>
<comment type="caution">
    <text evidence="13">The sequence shown here is derived from an EMBL/GenBank/DDBJ whole genome shotgun (WGS) entry which is preliminary data.</text>
</comment>
<dbReference type="CDD" id="cd01796">
    <property type="entry name" value="Ubl_Ddi1_like"/>
    <property type="match status" value="1"/>
</dbReference>
<dbReference type="AlphaFoldDB" id="A0A139IGE8"/>
<accession>A0A139IGE8</accession>
<feature type="domain" description="Ubiquitin-like" evidence="12">
    <location>
        <begin position="109"/>
        <end position="180"/>
    </location>
</feature>
<dbReference type="Gene3D" id="3.10.20.90">
    <property type="entry name" value="Phosphatidylinositol 3-kinase Catalytic Subunit, Chain A, domain 1"/>
    <property type="match status" value="1"/>
</dbReference>
<evidence type="ECO:0000256" key="7">
    <source>
        <dbReference type="ARBA" id="ARBA00022670"/>
    </source>
</evidence>
<comment type="similarity">
    <text evidence="3">Belongs to the DDI1 family.</text>
</comment>
<dbReference type="GO" id="GO:0004190">
    <property type="term" value="F:aspartic-type endopeptidase activity"/>
    <property type="evidence" value="ECO:0007669"/>
    <property type="project" value="UniProtKB-KW"/>
</dbReference>
<dbReference type="InterPro" id="IPR015940">
    <property type="entry name" value="UBA"/>
</dbReference>
<feature type="domain" description="UBA" evidence="11">
    <location>
        <begin position="506"/>
        <end position="545"/>
    </location>
</feature>
<evidence type="ECO:0000256" key="1">
    <source>
        <dbReference type="ARBA" id="ARBA00003231"/>
    </source>
</evidence>
<keyword evidence="14" id="KW-1185">Reference proteome</keyword>
<evidence type="ECO:0000256" key="4">
    <source>
        <dbReference type="ARBA" id="ARBA00011128"/>
    </source>
</evidence>